<reference evidence="2" key="1">
    <citation type="submission" date="2023-06" db="EMBL/GenBank/DDBJ databases">
        <title>Survivors Of The Sea: Transcriptome response of Skeletonema marinoi to long-term dormancy.</title>
        <authorList>
            <person name="Pinder M.I.M."/>
            <person name="Kourtchenko O."/>
            <person name="Robertson E.K."/>
            <person name="Larsson T."/>
            <person name="Maumus F."/>
            <person name="Osuna-Cruz C.M."/>
            <person name="Vancaester E."/>
            <person name="Stenow R."/>
            <person name="Vandepoele K."/>
            <person name="Ploug H."/>
            <person name="Bruchert V."/>
            <person name="Godhe A."/>
            <person name="Topel M."/>
        </authorList>
    </citation>
    <scope>NUCLEOTIDE SEQUENCE</scope>
    <source>
        <strain evidence="2">R05AC</strain>
    </source>
</reference>
<comment type="caution">
    <text evidence="2">The sequence shown here is derived from an EMBL/GenBank/DDBJ whole genome shotgun (WGS) entry which is preliminary data.</text>
</comment>
<dbReference type="GO" id="GO:0004113">
    <property type="term" value="F:2',3'-cyclic-nucleotide 3'-phosphodiesterase activity"/>
    <property type="evidence" value="ECO:0007669"/>
    <property type="project" value="TreeGrafter"/>
</dbReference>
<dbReference type="AlphaFoldDB" id="A0AAD8YDK4"/>
<dbReference type="PANTHER" id="PTHR28141">
    <property type="entry name" value="2',3'-CYCLIC-NUCLEOTIDE 3'-PHOSPHODIESTERASE"/>
    <property type="match status" value="1"/>
</dbReference>
<dbReference type="PANTHER" id="PTHR28141:SF1">
    <property type="entry name" value="2',3'-CYCLIC-NUCLEOTIDE 3'-PHOSPHODIESTERASE"/>
    <property type="match status" value="1"/>
</dbReference>
<keyword evidence="3" id="KW-1185">Reference proteome</keyword>
<evidence type="ECO:0000313" key="2">
    <source>
        <dbReference type="EMBL" id="KAK1744546.1"/>
    </source>
</evidence>
<name>A0AAD8YDK4_9STRA</name>
<dbReference type="InterPro" id="IPR012386">
    <property type="entry name" value="Cyclic-nucl_3Pdiesterase"/>
</dbReference>
<sequence>MTSKFSFKFSGFSVWLEPDPDQSSQMISEMEYLRTKCGGSEAGQHTFVPHCTLLYNTSLDANDGEQADGGDGSSCDDQTKQQQGEYMLRQCLEEYHKQTADTTCNDGNHQKQKPNDTKQLQLIPTSQYYFPYPKTADNGKGFGCCISLLILDTTPQLKLLHDIVRNRFPPDERHGDSSDNDCDNSNGEAEEPRFRPHMALIYAPEDQENVTNGWLEKYTKQNEEEKRYEKWIPAKQKDQTIDDDGKEGAVGWNAKYLSLWSTEGILDEWYPIFKLDLEATL</sequence>
<dbReference type="EMBL" id="JATAAI010000007">
    <property type="protein sequence ID" value="KAK1744546.1"/>
    <property type="molecule type" value="Genomic_DNA"/>
</dbReference>
<dbReference type="Proteomes" id="UP001224775">
    <property type="component" value="Unassembled WGS sequence"/>
</dbReference>
<dbReference type="GO" id="GO:0009187">
    <property type="term" value="P:cyclic nucleotide metabolic process"/>
    <property type="evidence" value="ECO:0007669"/>
    <property type="project" value="TreeGrafter"/>
</dbReference>
<protein>
    <recommendedName>
        <fullName evidence="4">2',3'-cyclic-nucleotide 3'-phosphodiesterase</fullName>
    </recommendedName>
</protein>
<dbReference type="Gene3D" id="3.90.1140.10">
    <property type="entry name" value="Cyclic phosphodiesterase"/>
    <property type="match status" value="1"/>
</dbReference>
<organism evidence="2 3">
    <name type="scientific">Skeletonema marinoi</name>
    <dbReference type="NCBI Taxonomy" id="267567"/>
    <lineage>
        <taxon>Eukaryota</taxon>
        <taxon>Sar</taxon>
        <taxon>Stramenopiles</taxon>
        <taxon>Ochrophyta</taxon>
        <taxon>Bacillariophyta</taxon>
        <taxon>Coscinodiscophyceae</taxon>
        <taxon>Thalassiosirophycidae</taxon>
        <taxon>Thalassiosirales</taxon>
        <taxon>Skeletonemataceae</taxon>
        <taxon>Skeletonema</taxon>
        <taxon>Skeletonema marinoi-dohrnii complex</taxon>
    </lineage>
</organism>
<evidence type="ECO:0008006" key="4">
    <source>
        <dbReference type="Google" id="ProtNLM"/>
    </source>
</evidence>
<evidence type="ECO:0000313" key="3">
    <source>
        <dbReference type="Proteomes" id="UP001224775"/>
    </source>
</evidence>
<accession>A0AAD8YDK4</accession>
<evidence type="ECO:0000256" key="1">
    <source>
        <dbReference type="SAM" id="MobiDB-lite"/>
    </source>
</evidence>
<proteinExistence type="predicted"/>
<gene>
    <name evidence="2" type="ORF">QTG54_005079</name>
</gene>
<feature type="region of interest" description="Disordered" evidence="1">
    <location>
        <begin position="169"/>
        <end position="190"/>
    </location>
</feature>